<feature type="active site" evidence="5">
    <location>
        <position position="169"/>
    </location>
</feature>
<keyword evidence="11 12" id="KW-1267">Proteomics identification</keyword>
<organism evidence="9 10">
    <name type="scientific">Homo sapiens</name>
    <name type="common">Human</name>
    <dbReference type="NCBI Taxonomy" id="9606"/>
    <lineage>
        <taxon>Eukaryota</taxon>
        <taxon>Metazoa</taxon>
        <taxon>Chordata</taxon>
        <taxon>Craniata</taxon>
        <taxon>Vertebrata</taxon>
        <taxon>Euteleostomi</taxon>
        <taxon>Mammalia</taxon>
        <taxon>Eutheria</taxon>
        <taxon>Euarchontoglires</taxon>
        <taxon>Primates</taxon>
        <taxon>Haplorrhini</taxon>
        <taxon>Catarrhini</taxon>
        <taxon>Hominidae</taxon>
        <taxon>Homo</taxon>
    </lineage>
</organism>
<keyword evidence="3" id="KW-0378">Hydrolase</keyword>
<dbReference type="PROSITE" id="PS00139">
    <property type="entry name" value="THIOL_PROTEASE_CYS"/>
    <property type="match status" value="1"/>
</dbReference>
<dbReference type="Ensembl" id="ENST00000532171.5">
    <property type="protein sequence ID" value="ENSP00000432420.1"/>
    <property type="gene ID" value="ENSG00000137225.13"/>
</dbReference>
<reference evidence="9 10" key="1">
    <citation type="journal article" date="2001" name="Nature">
        <title>Initial sequencing and analysis of the human genome.</title>
        <authorList>
            <consortium name="International Human Genome Sequencing Consortium"/>
            <person name="Lander E.S."/>
            <person name="Linton L.M."/>
            <person name="Birren B."/>
            <person name="Nusbaum C."/>
            <person name="Zody M.C."/>
            <person name="Baldwin J."/>
            <person name="Devon K."/>
            <person name="Dewar K."/>
            <person name="Doyle M."/>
            <person name="FitzHugh W."/>
            <person name="Funke R."/>
            <person name="Gage D."/>
            <person name="Harris K."/>
            <person name="Heaford A."/>
            <person name="Howland J."/>
            <person name="Kann L."/>
            <person name="Lehoczky J."/>
            <person name="LeVine R."/>
            <person name="McEwan P."/>
            <person name="McKernan K."/>
            <person name="Meldrim J."/>
            <person name="Mesirov J.P."/>
            <person name="Miranda C."/>
            <person name="Morris W."/>
            <person name="Naylor J."/>
            <person name="Raymond C."/>
            <person name="Rosetti M."/>
            <person name="Santos R."/>
            <person name="Sheridan A."/>
            <person name="Sougnez C."/>
            <person name="Stange-Thomann N."/>
            <person name="Stojanovic N."/>
            <person name="Subramanian A."/>
            <person name="Wyman D."/>
            <person name="Rogers J."/>
            <person name="Sulston J."/>
            <person name="Ainscough R."/>
            <person name="Beck S."/>
            <person name="Bentley D."/>
            <person name="Burton J."/>
            <person name="Clee C."/>
            <person name="Carter N."/>
            <person name="Coulson A."/>
            <person name="Deadman R."/>
            <person name="Deloukas P."/>
            <person name="Dunham A."/>
            <person name="Dunham I."/>
            <person name="Durbin R."/>
            <person name="French L."/>
            <person name="Grafham D."/>
            <person name="Gregory S."/>
            <person name="Hubbard T."/>
            <person name="Humphray S."/>
            <person name="Hunt A."/>
            <person name="Jones M."/>
            <person name="Lloyd C."/>
            <person name="McMurray A."/>
            <person name="Matthews L."/>
            <person name="Mercer S."/>
            <person name="Milne S."/>
            <person name="Mullikin J.C."/>
            <person name="Mungall A."/>
            <person name="Plumb R."/>
            <person name="Ross M."/>
            <person name="Shownkeen R."/>
            <person name="Sims S."/>
            <person name="Waterston R.H."/>
            <person name="Wilson R.K."/>
            <person name="Hillier L.W."/>
            <person name="McPherson J.D."/>
            <person name="Marra M.A."/>
            <person name="Mardis E.R."/>
            <person name="Fulton L.A."/>
            <person name="Chinwalla A.T."/>
            <person name="Pepin K.H."/>
            <person name="Gish W.R."/>
            <person name="Chissoe S.L."/>
            <person name="Wendl M.C."/>
            <person name="Delehaunty K.D."/>
            <person name="Miner T.L."/>
            <person name="Delehaunty A."/>
            <person name="Kramer J.B."/>
            <person name="Cook L.L."/>
            <person name="Fulton R.S."/>
            <person name="Johnson D.L."/>
            <person name="Minx P.J."/>
            <person name="Clifton S.W."/>
            <person name="Hawkins T."/>
            <person name="Branscomb E."/>
            <person name="Predki P."/>
            <person name="Richardson P."/>
            <person name="Wenning S."/>
            <person name="Slezak T."/>
            <person name="Doggett N."/>
            <person name="Cheng J.F."/>
            <person name="Olsen A."/>
            <person name="Lucas S."/>
            <person name="Elkin C."/>
            <person name="Uberbacher E."/>
            <person name="Frazier M."/>
            <person name="Gibbs R.A."/>
            <person name="Muzny D.M."/>
            <person name="Scherer S.E."/>
            <person name="Bouck J.B."/>
            <person name="Sodergren E.J."/>
            <person name="Worley K.C."/>
            <person name="Rives C.M."/>
            <person name="Gorrell J.H."/>
            <person name="Metzker M.L."/>
            <person name="Naylor S.L."/>
            <person name="Kucherlapati R.S."/>
            <person name="Nelson D.L."/>
            <person name="Weinstock G.M."/>
            <person name="Sakaki Y."/>
            <person name="Fujiyama A."/>
            <person name="Hattori M."/>
            <person name="Yada T."/>
            <person name="Toyoda A."/>
            <person name="Itoh T."/>
            <person name="Kawagoe C."/>
            <person name="Watanabe H."/>
            <person name="Totoki Y."/>
            <person name="Taylor T."/>
            <person name="Weissenbach J."/>
            <person name="Heilig R."/>
            <person name="Saurin W."/>
            <person name="Artiguenave F."/>
            <person name="Brottier P."/>
            <person name="Bruls T."/>
            <person name="Pelletier E."/>
            <person name="Robert C."/>
            <person name="Wincker P."/>
            <person name="Smith D.R."/>
            <person name="Doucette-Stamm L."/>
            <person name="Rubenfield M."/>
            <person name="Weinstock K."/>
            <person name="Lee H.M."/>
            <person name="Dubois J."/>
            <person name="Rosenthal A."/>
            <person name="Platzer M."/>
            <person name="Nyakatura G."/>
            <person name="Taudien S."/>
            <person name="Rump A."/>
            <person name="Yang H."/>
            <person name="Yu J."/>
            <person name="Wang J."/>
            <person name="Huang G."/>
            <person name="Gu J."/>
            <person name="Hood L."/>
            <person name="Rowen L."/>
            <person name="Madan A."/>
            <person name="Qin S."/>
            <person name="Davis R.W."/>
            <person name="Federspiel N.A."/>
            <person name="Abola A.P."/>
            <person name="Proctor M.J."/>
            <person name="Myers R.M."/>
            <person name="Schmutz J."/>
            <person name="Dickson M."/>
            <person name="Grimwood J."/>
            <person name="Cox D.R."/>
            <person name="Olson M.V."/>
            <person name="Kaul R."/>
            <person name="Raymond C."/>
            <person name="Shimizu N."/>
            <person name="Kawasaki K."/>
            <person name="Minoshima S."/>
            <person name="Evans G.A."/>
            <person name="Athanasiou M."/>
            <person name="Schultz R."/>
            <person name="Roe B.A."/>
            <person name="Chen F."/>
            <person name="Pan H."/>
            <person name="Ramser J."/>
            <person name="Lehrach H."/>
            <person name="Reinhardt R."/>
            <person name="McCombie W.R."/>
            <person name="de la Bastide M."/>
            <person name="Dedhia N."/>
            <person name="Blocker H."/>
            <person name="Hornischer K."/>
            <person name="Nordsiek G."/>
            <person name="Agarwala R."/>
            <person name="Aravind L."/>
            <person name="Bailey J.A."/>
            <person name="Bateman A."/>
            <person name="Batzoglou S."/>
            <person name="Birney E."/>
            <person name="Bork P."/>
            <person name="Brown D.G."/>
            <person name="Burge C.B."/>
            <person name="Cerutti L."/>
            <person name="Chen H.C."/>
            <person name="Church D."/>
            <person name="Clamp M."/>
            <person name="Copley R.R."/>
            <person name="Doerks T."/>
            <person name="Eddy S.R."/>
            <person name="Eichler E.E."/>
            <person name="Furey T.S."/>
            <person name="Galagan J."/>
            <person name="Gilbert J.G."/>
            <person name="Harmon C."/>
            <person name="Hayashizaki Y."/>
            <person name="Haussler D."/>
            <person name="Hermjakob H."/>
            <person name="Hokamp K."/>
            <person name="Jang W."/>
            <person name="Johnson L.S."/>
            <person name="Jones T.A."/>
            <person name="Kasif S."/>
            <person name="Kaspryzk A."/>
            <person name="Kennedy S."/>
            <person name="Kent W.J."/>
            <person name="Kitts P."/>
            <person name="Koonin E.V."/>
            <person name="Korf I."/>
            <person name="Kulp D."/>
            <person name="Lancet D."/>
            <person name="Lowe T.M."/>
            <person name="McLysaght A."/>
            <person name="Mikkelsen T."/>
            <person name="Moran J.V."/>
            <person name="Mulder N."/>
            <person name="Pollara V.J."/>
            <person name="Ponting C.P."/>
            <person name="Schuler G."/>
            <person name="Schultz J."/>
            <person name="Slater G."/>
            <person name="Smit A.F."/>
            <person name="Stupka E."/>
            <person name="Szustakowski J."/>
            <person name="Thierry-Mieg D."/>
            <person name="Thierry-Mieg J."/>
            <person name="Wagner L."/>
            <person name="Wallis J."/>
            <person name="Wheeler R."/>
            <person name="Williams A."/>
            <person name="Wolf Y.I."/>
            <person name="Wolfe K.H."/>
            <person name="Yang S.P."/>
            <person name="Yeh R.F."/>
            <person name="Collins F."/>
            <person name="Guyer M.S."/>
            <person name="Peterson J."/>
            <person name="Felsenfeld A."/>
            <person name="Wetterstrand K.A."/>
            <person name="Patrinos A."/>
            <person name="Morgan M.J."/>
            <person name="de Jong P."/>
            <person name="Catanese J.J."/>
            <person name="Osoegawa K."/>
            <person name="Shizuya H."/>
            <person name="Choi S."/>
            <person name="Chen Y.J."/>
        </authorList>
    </citation>
    <scope>NUCLEOTIDE SEQUENCE [LARGE SCALE GENOMIC DNA]</scope>
</reference>
<dbReference type="OrthoDB" id="424753at2759"/>
<evidence type="ECO:0000256" key="3">
    <source>
        <dbReference type="ARBA" id="ARBA00022801"/>
    </source>
</evidence>
<dbReference type="SMR" id="E9PQZ4"/>
<evidence type="ECO:0000259" key="8">
    <source>
        <dbReference type="PROSITE" id="PS50203"/>
    </source>
</evidence>
<dbReference type="PANTHER" id="PTHR10183:SF322">
    <property type="entry name" value="CALPAIN-11"/>
    <property type="match status" value="1"/>
</dbReference>
<keyword evidence="4" id="KW-0788">Thiol protease</keyword>
<dbReference type="AlphaFoldDB" id="E9PQZ4"/>
<dbReference type="Proteomes" id="UP000005640">
    <property type="component" value="Chromosome 6"/>
</dbReference>
<keyword evidence="10" id="KW-1185">Reference proteome</keyword>
<dbReference type="HOGENOM" id="CLU_1485305_0_0_1"/>
<evidence type="ECO:0007829" key="11">
    <source>
        <dbReference type="PeptideAtlas" id="E9PQZ4"/>
    </source>
</evidence>
<dbReference type="PROSITE" id="PS50203">
    <property type="entry name" value="CALPAIN_CAT"/>
    <property type="match status" value="1"/>
</dbReference>
<dbReference type="Bgee" id="ENSG00000137225">
    <property type="expression patterns" value="Expressed in left testis and 104 other cell types or tissues"/>
</dbReference>
<evidence type="ECO:0000256" key="5">
    <source>
        <dbReference type="PIRSR" id="PIRSR622684-1"/>
    </source>
</evidence>
<dbReference type="GeneTree" id="ENSGT00940000158672"/>
<dbReference type="SUPFAM" id="SSF54001">
    <property type="entry name" value="Cysteine proteinases"/>
    <property type="match status" value="1"/>
</dbReference>
<reference evidence="9" key="4">
    <citation type="submission" date="2025-08" db="UniProtKB">
        <authorList>
            <consortium name="Ensembl"/>
        </authorList>
    </citation>
    <scope>IDENTIFICATION</scope>
</reference>
<comment type="similarity">
    <text evidence="1">Belongs to the peptidase C2 family.</text>
</comment>
<dbReference type="PANTHER" id="PTHR10183">
    <property type="entry name" value="CALPAIN"/>
    <property type="match status" value="1"/>
</dbReference>
<protein>
    <submittedName>
        <fullName evidence="9">Calpain 11</fullName>
    </submittedName>
</protein>
<keyword evidence="2" id="KW-0645">Protease</keyword>
<evidence type="ECO:0000256" key="6">
    <source>
        <dbReference type="PROSITE-ProRule" id="PRU00239"/>
    </source>
</evidence>
<dbReference type="PRINTS" id="PR00704">
    <property type="entry name" value="CALPAIN"/>
</dbReference>
<dbReference type="MassIVE" id="E9PQZ4"/>
<dbReference type="InterPro" id="IPR000169">
    <property type="entry name" value="Pept_cys_AS"/>
</dbReference>
<evidence type="ECO:0000256" key="2">
    <source>
        <dbReference type="ARBA" id="ARBA00022670"/>
    </source>
</evidence>
<evidence type="ECO:0000256" key="4">
    <source>
        <dbReference type="ARBA" id="ARBA00022807"/>
    </source>
</evidence>
<comment type="caution">
    <text evidence="6">Lacks conserved residue(s) required for the propagation of feature annotation.</text>
</comment>
<gene>
    <name evidence="9" type="primary">CAPN11</name>
</gene>
<dbReference type="GO" id="GO:0006508">
    <property type="term" value="P:proteolysis"/>
    <property type="evidence" value="ECO:0007669"/>
    <property type="project" value="UniProtKB-KW"/>
</dbReference>
<evidence type="ECO:0007829" key="12">
    <source>
        <dbReference type="ProteomicsDB" id="E9PQZ4"/>
    </source>
</evidence>
<dbReference type="InterPro" id="IPR022684">
    <property type="entry name" value="Calpain_cysteine_protease"/>
</dbReference>
<evidence type="ECO:0000313" key="10">
    <source>
        <dbReference type="Proteomes" id="UP000005640"/>
    </source>
</evidence>
<feature type="non-terminal residue" evidence="9">
    <location>
        <position position="182"/>
    </location>
</feature>
<name>E9PQZ4_HUMAN</name>
<dbReference type="ProteomicsDB" id="23165"/>
<dbReference type="OpenTargets" id="ENSG00000137225"/>
<evidence type="ECO:0000256" key="7">
    <source>
        <dbReference type="SAM" id="MobiDB-lite"/>
    </source>
</evidence>
<dbReference type="InterPro" id="IPR001300">
    <property type="entry name" value="Peptidase_C2_calpain_cat"/>
</dbReference>
<dbReference type="InterPro" id="IPR038765">
    <property type="entry name" value="Papain-like_cys_pep_sf"/>
</dbReference>
<reference evidence="9 10" key="2">
    <citation type="journal article" date="2003" name="Nature">
        <title>The DNA sequence and analysis of human chromosome 6.</title>
        <authorList>
            <person name="Mungall A.J."/>
            <person name="Palmer S.A."/>
            <person name="Sims S.K."/>
            <person name="Edwards C.A."/>
            <person name="Ashurst J.L."/>
            <person name="Wilming L."/>
            <person name="Jones M.C."/>
            <person name="Horton R."/>
            <person name="Hunt S.E."/>
            <person name="Scott C.E."/>
            <person name="Gilbert J.G."/>
            <person name="Clamp M.E."/>
            <person name="Bethel G."/>
            <person name="Milne S."/>
            <person name="Ainscough R."/>
            <person name="Almeida J.P."/>
            <person name="Ambrose K.D."/>
            <person name="Andrews T.D."/>
            <person name="Ashwell R.I."/>
            <person name="Babbage A.K."/>
            <person name="Bagguley C.L."/>
            <person name="Bailey J."/>
            <person name="Banerjee R."/>
            <person name="Barker D.J."/>
            <person name="Barlow K.F."/>
            <person name="Bates K."/>
            <person name="Beare D.M."/>
            <person name="Beasley H."/>
            <person name="Beasley O."/>
            <person name="Bird C.P."/>
            <person name="Blakey S."/>
            <person name="Bray-Allen S."/>
            <person name="Brook J."/>
            <person name="Brown A.J."/>
            <person name="Brown J.Y."/>
            <person name="Burford D.C."/>
            <person name="Burrill W."/>
            <person name="Burton J."/>
            <person name="Carder C."/>
            <person name="Carter N.P."/>
            <person name="Chapman J.C."/>
            <person name="Clark S.Y."/>
            <person name="Clark G."/>
            <person name="Clee C.M."/>
            <person name="Clegg S."/>
            <person name="Cobley V."/>
            <person name="Collier R.E."/>
            <person name="Collins J.E."/>
            <person name="Colman L.K."/>
            <person name="Corby N.R."/>
            <person name="Coville G.J."/>
            <person name="Culley K.M."/>
            <person name="Dhami P."/>
            <person name="Davies J."/>
            <person name="Dunn M."/>
            <person name="Earthrowl M.E."/>
            <person name="Ellington A.E."/>
            <person name="Evans K.A."/>
            <person name="Faulkner L."/>
            <person name="Francis M.D."/>
            <person name="Frankish A."/>
            <person name="Frankland J."/>
            <person name="French L."/>
            <person name="Garner P."/>
            <person name="Garnett J."/>
            <person name="Ghori M.J."/>
            <person name="Gilby L.M."/>
            <person name="Gillson C.J."/>
            <person name="Glithero R.J."/>
            <person name="Grafham D.V."/>
            <person name="Grant M."/>
            <person name="Gribble S."/>
            <person name="Griffiths C."/>
            <person name="Griffiths M."/>
            <person name="Hall R."/>
            <person name="Halls K.S."/>
            <person name="Hammond S."/>
            <person name="Harley J.L."/>
            <person name="Hart E.A."/>
            <person name="Heath P.D."/>
            <person name="Heathcott R."/>
            <person name="Holmes S.J."/>
            <person name="Howden P.J."/>
            <person name="Howe K.L."/>
            <person name="Howell G.R."/>
            <person name="Huckle E."/>
            <person name="Humphray S.J."/>
            <person name="Humphries M.D."/>
            <person name="Hunt A.R."/>
            <person name="Johnson C.M."/>
            <person name="Joy A.A."/>
            <person name="Kay M."/>
            <person name="Keenan S.J."/>
            <person name="Kimberley A.M."/>
            <person name="King A."/>
            <person name="Laird G.K."/>
            <person name="Langford C."/>
            <person name="Lawlor S."/>
            <person name="Leongamornlert D.A."/>
            <person name="Leversha M."/>
            <person name="Lloyd C.R."/>
            <person name="Lloyd D.M."/>
            <person name="Loveland J.E."/>
            <person name="Lovell J."/>
            <person name="Martin S."/>
            <person name="Mashreghi-Mohammadi M."/>
            <person name="Maslen G.L."/>
            <person name="Matthews L."/>
            <person name="McCann O.T."/>
            <person name="McLaren S.J."/>
            <person name="McLay K."/>
            <person name="McMurray A."/>
            <person name="Moore M.J."/>
            <person name="Mullikin J.C."/>
            <person name="Niblett D."/>
            <person name="Nickerson T."/>
            <person name="Novik K.L."/>
            <person name="Oliver K."/>
            <person name="Overton-Larty E.K."/>
            <person name="Parker A."/>
            <person name="Patel R."/>
            <person name="Pearce A.V."/>
            <person name="Peck A.I."/>
            <person name="Phillimore B."/>
            <person name="Phillips S."/>
            <person name="Plumb R.W."/>
            <person name="Porter K.M."/>
            <person name="Ramsey Y."/>
            <person name="Ranby S.A."/>
            <person name="Rice C.M."/>
            <person name="Ross M.T."/>
            <person name="Searle S.M."/>
            <person name="Sehra H.K."/>
            <person name="Sheridan E."/>
            <person name="Skuce C.D."/>
            <person name="Smith S."/>
            <person name="Smith M."/>
            <person name="Spraggon L."/>
            <person name="Squares S.L."/>
            <person name="Steward C.A."/>
            <person name="Sycamore N."/>
            <person name="Tamlyn-Hall G."/>
            <person name="Tester J."/>
            <person name="Theaker A.J."/>
            <person name="Thomas D.W."/>
            <person name="Thorpe A."/>
            <person name="Tracey A."/>
            <person name="Tromans A."/>
            <person name="Tubby B."/>
            <person name="Wall M."/>
            <person name="Wallis J.M."/>
            <person name="West A.P."/>
            <person name="White S.S."/>
            <person name="Whitehead S.L."/>
            <person name="Whittaker H."/>
            <person name="Wild A."/>
            <person name="Willey D.J."/>
            <person name="Wilmer T.E."/>
            <person name="Wood J.M."/>
            <person name="Wray P.W."/>
            <person name="Wyatt J.C."/>
            <person name="Young L."/>
            <person name="Younger R.M."/>
            <person name="Bentley D.R."/>
            <person name="Coulson A."/>
            <person name="Durbin R."/>
            <person name="Hubbard T."/>
            <person name="Sulston J.E."/>
            <person name="Dunham I."/>
            <person name="Rogers J."/>
            <person name="Beck S."/>
        </authorList>
    </citation>
    <scope>NUCLEOTIDE SEQUENCE [LARGE SCALE GENOMIC DNA]</scope>
</reference>
<dbReference type="HGNC" id="HGNC:1478">
    <property type="gene designation" value="CAPN11"/>
</dbReference>
<dbReference type="Antibodypedia" id="4328">
    <property type="antibodies" value="173 antibodies from 26 providers"/>
</dbReference>
<dbReference type="UCSC" id="uc063ovk.1">
    <property type="organism name" value="human"/>
</dbReference>
<dbReference type="Pfam" id="PF00648">
    <property type="entry name" value="Peptidase_C2"/>
    <property type="match status" value="1"/>
</dbReference>
<reference evidence="9 10" key="3">
    <citation type="journal article" date="2004" name="Nature">
        <title>Finishing the euchromatic sequence of the human genome.</title>
        <authorList>
            <consortium name="International Human Genome Sequencing Consortium"/>
        </authorList>
    </citation>
    <scope>NUCLEOTIDE SEQUENCE [LARGE SCALE GENOMIC DNA]</scope>
</reference>
<dbReference type="GO" id="GO:0004198">
    <property type="term" value="F:calcium-dependent cysteine-type endopeptidase activity"/>
    <property type="evidence" value="ECO:0007669"/>
    <property type="project" value="InterPro"/>
</dbReference>
<dbReference type="EMBL" id="AL365192">
    <property type="status" value="NOT_ANNOTATED_CDS"/>
    <property type="molecule type" value="Genomic_DNA"/>
</dbReference>
<dbReference type="VEuPathDB" id="HostDB:ENSG00000137225"/>
<evidence type="ECO:0000313" key="9">
    <source>
        <dbReference type="Ensembl" id="ENSP00000432420.1"/>
    </source>
</evidence>
<feature type="domain" description="Calpain catalytic" evidence="8">
    <location>
        <begin position="109"/>
        <end position="182"/>
    </location>
</feature>
<accession>E9PQZ4</accession>
<dbReference type="ExpressionAtlas" id="E9PQZ4">
    <property type="expression patterns" value="baseline and differential"/>
</dbReference>
<sequence>MLYSPGPSLPESAESLDGSQEDKPRGSCAETRSCSVTQTGVPSHLIAASNCHSLELQGSEPTFTDTGMVAHINNSRLKAKGVGQHDNAQNFGNQSFEELRAACLRKGELFEDPLFPAEPSSLGFKDLGPNSKNVQNISWQRPKDIINNPLFIMDGISPTDICQGILGDCWLLAAIGSLTTCP</sequence>
<evidence type="ECO:0000256" key="1">
    <source>
        <dbReference type="ARBA" id="ARBA00007623"/>
    </source>
</evidence>
<reference evidence="9" key="5">
    <citation type="submission" date="2025-09" db="UniProtKB">
        <authorList>
            <consortium name="Ensembl"/>
        </authorList>
    </citation>
    <scope>IDENTIFICATION</scope>
</reference>
<feature type="region of interest" description="Disordered" evidence="7">
    <location>
        <begin position="1"/>
        <end position="30"/>
    </location>
</feature>
<proteinExistence type="evidence at protein level"/>